<sequence length="123" mass="13506">MEQNKFRLLNYMAKFSKKLLGVALAANYDFNSAAQQLAQGSPISTPKKIFSILKTIVQYTYTIFFIVAVLFILIAAFNFLTAKGDPAKIISARSQIFWAIVAIIIALLSVGAAQIINNFIKGA</sequence>
<evidence type="ECO:0000313" key="3">
    <source>
        <dbReference type="Proteomes" id="UP000230553"/>
    </source>
</evidence>
<organism evidence="2 3">
    <name type="scientific">Candidatus Wolfebacteria bacterium CG_4_10_14_0_2_um_filter_39_18</name>
    <dbReference type="NCBI Taxonomy" id="1975061"/>
    <lineage>
        <taxon>Bacteria</taxon>
        <taxon>Candidatus Wolfeibacteriota</taxon>
    </lineage>
</organism>
<dbReference type="Proteomes" id="UP000230553">
    <property type="component" value="Unassembled WGS sequence"/>
</dbReference>
<evidence type="ECO:0000256" key="1">
    <source>
        <dbReference type="SAM" id="Phobius"/>
    </source>
</evidence>
<dbReference type="AlphaFoldDB" id="A0A2M7TG50"/>
<evidence type="ECO:0000313" key="2">
    <source>
        <dbReference type="EMBL" id="PIZ44957.1"/>
    </source>
</evidence>
<name>A0A2M7TG50_9BACT</name>
<feature type="transmembrane region" description="Helical" evidence="1">
    <location>
        <begin position="96"/>
        <end position="116"/>
    </location>
</feature>
<keyword evidence="1" id="KW-1133">Transmembrane helix</keyword>
<accession>A0A2M7TG50</accession>
<comment type="caution">
    <text evidence="2">The sequence shown here is derived from an EMBL/GenBank/DDBJ whole genome shotgun (WGS) entry which is preliminary data.</text>
</comment>
<gene>
    <name evidence="2" type="ORF">COY31_01415</name>
</gene>
<keyword evidence="1" id="KW-0472">Membrane</keyword>
<keyword evidence="1" id="KW-0812">Transmembrane</keyword>
<proteinExistence type="predicted"/>
<feature type="transmembrane region" description="Helical" evidence="1">
    <location>
        <begin position="58"/>
        <end position="80"/>
    </location>
</feature>
<dbReference type="EMBL" id="PFNM01000028">
    <property type="protein sequence ID" value="PIZ44957.1"/>
    <property type="molecule type" value="Genomic_DNA"/>
</dbReference>
<protein>
    <submittedName>
        <fullName evidence="2">Uncharacterized protein</fullName>
    </submittedName>
</protein>
<reference evidence="3" key="1">
    <citation type="submission" date="2017-09" db="EMBL/GenBank/DDBJ databases">
        <title>Depth-based differentiation of microbial function through sediment-hosted aquifers and enrichment of novel symbionts in the deep terrestrial subsurface.</title>
        <authorList>
            <person name="Probst A.J."/>
            <person name="Ladd B."/>
            <person name="Jarett J.K."/>
            <person name="Geller-Mcgrath D.E."/>
            <person name="Sieber C.M.K."/>
            <person name="Emerson J.B."/>
            <person name="Anantharaman K."/>
            <person name="Thomas B.C."/>
            <person name="Malmstrom R."/>
            <person name="Stieglmeier M."/>
            <person name="Klingl A."/>
            <person name="Woyke T."/>
            <person name="Ryan C.M."/>
            <person name="Banfield J.F."/>
        </authorList>
    </citation>
    <scope>NUCLEOTIDE SEQUENCE [LARGE SCALE GENOMIC DNA]</scope>
</reference>